<dbReference type="KEGG" id="aup:AsAng_0053350"/>
<evidence type="ECO:0000259" key="1">
    <source>
        <dbReference type="Pfam" id="PF00149"/>
    </source>
</evidence>
<sequence>MRVWATSDLHIDYKENLDWFLQLSEMDYQQDILVIAGDITHDLKEVQKLFESLVPKFFKVLFVPGNHDVWLKAKGEEDSFKKFYQLLALANATGVQTRPFVSPALSIVPIFAWYDFSFGQPSAAIRRAWVDFKACKWMMEEEALTDYFLQMNEPFLQQKSKEIISFSHFLPRASLIPSNVPKLVKSLLPVFGSSRIEEQLKRLKTDLHIYGHSHLNRSVQKDGIWYLNNAFGYPHEAHICRKKLLAVYENGTVVRGIKQWPVGPKESD</sequence>
<name>A0A915YK89_9BACT</name>
<dbReference type="PANTHER" id="PTHR36492">
    <property type="match status" value="1"/>
</dbReference>
<dbReference type="PANTHER" id="PTHR36492:SF2">
    <property type="entry name" value="[ACYL-CARRIER-PROTEIN] PHOSPHODIESTERASE PPTH"/>
    <property type="match status" value="1"/>
</dbReference>
<dbReference type="InterPro" id="IPR004843">
    <property type="entry name" value="Calcineurin-like_PHP"/>
</dbReference>
<dbReference type="Gene3D" id="3.60.21.10">
    <property type="match status" value="1"/>
</dbReference>
<accession>A0A915YK89</accession>
<reference evidence="2" key="1">
    <citation type="submission" date="2022-09" db="EMBL/GenBank/DDBJ databases">
        <title>Aureispira anguillicida sp. nov., isolated from Leptocephalus of Japanese eel Anguilla japonica.</title>
        <authorList>
            <person name="Yuasa K."/>
            <person name="Mekata T."/>
            <person name="Ikunari K."/>
        </authorList>
    </citation>
    <scope>NUCLEOTIDE SEQUENCE</scope>
    <source>
        <strain evidence="2">EL160426</strain>
    </source>
</reference>
<protein>
    <submittedName>
        <fullName evidence="2">Metallophosphoesterase</fullName>
    </submittedName>
</protein>
<dbReference type="GO" id="GO:0016787">
    <property type="term" value="F:hydrolase activity"/>
    <property type="evidence" value="ECO:0007669"/>
    <property type="project" value="InterPro"/>
</dbReference>
<dbReference type="AlphaFoldDB" id="A0A915YK89"/>
<dbReference type="InterPro" id="IPR052963">
    <property type="entry name" value="Pantetheine_PDE"/>
</dbReference>
<organism evidence="2 3">
    <name type="scientific">Aureispira anguillae</name>
    <dbReference type="NCBI Taxonomy" id="2864201"/>
    <lineage>
        <taxon>Bacteria</taxon>
        <taxon>Pseudomonadati</taxon>
        <taxon>Bacteroidota</taxon>
        <taxon>Saprospiria</taxon>
        <taxon>Saprospirales</taxon>
        <taxon>Saprospiraceae</taxon>
        <taxon>Aureispira</taxon>
    </lineage>
</organism>
<dbReference type="InterPro" id="IPR029052">
    <property type="entry name" value="Metallo-depent_PP-like"/>
</dbReference>
<feature type="domain" description="Calcineurin-like phosphoesterase" evidence="1">
    <location>
        <begin position="1"/>
        <end position="214"/>
    </location>
</feature>
<evidence type="ECO:0000313" key="3">
    <source>
        <dbReference type="Proteomes" id="UP001060919"/>
    </source>
</evidence>
<gene>
    <name evidence="2" type="ORF">AsAng_0053350</name>
</gene>
<dbReference type="Proteomes" id="UP001060919">
    <property type="component" value="Chromosome"/>
</dbReference>
<evidence type="ECO:0000313" key="2">
    <source>
        <dbReference type="EMBL" id="BDS14554.1"/>
    </source>
</evidence>
<dbReference type="Pfam" id="PF00149">
    <property type="entry name" value="Metallophos"/>
    <property type="match status" value="1"/>
</dbReference>
<dbReference type="EMBL" id="AP026867">
    <property type="protein sequence ID" value="BDS14554.1"/>
    <property type="molecule type" value="Genomic_DNA"/>
</dbReference>
<dbReference type="RefSeq" id="WP_264789769.1">
    <property type="nucleotide sequence ID" value="NZ_AP026867.1"/>
</dbReference>
<dbReference type="CDD" id="cd00838">
    <property type="entry name" value="MPP_superfamily"/>
    <property type="match status" value="1"/>
</dbReference>
<keyword evidence="3" id="KW-1185">Reference proteome</keyword>
<dbReference type="SUPFAM" id="SSF56300">
    <property type="entry name" value="Metallo-dependent phosphatases"/>
    <property type="match status" value="1"/>
</dbReference>
<proteinExistence type="predicted"/>